<evidence type="ECO:0000313" key="4">
    <source>
        <dbReference type="Proteomes" id="UP000183760"/>
    </source>
</evidence>
<evidence type="ECO:0000313" key="2">
    <source>
        <dbReference type="EMBL" id="GEN12819.1"/>
    </source>
</evidence>
<feature type="chain" id="PRO_5023066156" description="Lipoprotein" evidence="1">
    <location>
        <begin position="21"/>
        <end position="148"/>
    </location>
</feature>
<accession>A0A511TF64</accession>
<dbReference type="PROSITE" id="PS51257">
    <property type="entry name" value="PROKAR_LIPOPROTEIN"/>
    <property type="match status" value="1"/>
</dbReference>
<keyword evidence="1" id="KW-0732">Signal</keyword>
<reference evidence="2 5" key="2">
    <citation type="submission" date="2019-07" db="EMBL/GenBank/DDBJ databases">
        <title>Whole genome shotgun sequence of Myxococcus fulvus NBRC 100333.</title>
        <authorList>
            <person name="Hosoyama A."/>
            <person name="Uohara A."/>
            <person name="Ohji S."/>
            <person name="Ichikawa N."/>
        </authorList>
    </citation>
    <scope>NUCLEOTIDE SEQUENCE [LARGE SCALE GENOMIC DNA]</scope>
    <source>
        <strain evidence="2 5">NBRC 100333</strain>
    </source>
</reference>
<organism evidence="2 5">
    <name type="scientific">Myxococcus fulvus</name>
    <dbReference type="NCBI Taxonomy" id="33"/>
    <lineage>
        <taxon>Bacteria</taxon>
        <taxon>Pseudomonadati</taxon>
        <taxon>Myxococcota</taxon>
        <taxon>Myxococcia</taxon>
        <taxon>Myxococcales</taxon>
        <taxon>Cystobacterineae</taxon>
        <taxon>Myxococcaceae</taxon>
        <taxon>Myxococcus</taxon>
    </lineage>
</organism>
<keyword evidence="4" id="KW-1185">Reference proteome</keyword>
<dbReference type="Proteomes" id="UP000183760">
    <property type="component" value="Unassembled WGS sequence"/>
</dbReference>
<proteinExistence type="predicted"/>
<dbReference type="EMBL" id="BJXR01000069">
    <property type="protein sequence ID" value="GEN12819.1"/>
    <property type="molecule type" value="Genomic_DNA"/>
</dbReference>
<dbReference type="EMBL" id="FOIB01000003">
    <property type="protein sequence ID" value="SET88910.1"/>
    <property type="molecule type" value="Genomic_DNA"/>
</dbReference>
<protein>
    <recommendedName>
        <fullName evidence="6">Lipoprotein</fullName>
    </recommendedName>
</protein>
<reference evidence="3 4" key="1">
    <citation type="submission" date="2016-10" db="EMBL/GenBank/DDBJ databases">
        <authorList>
            <person name="Varghese N."/>
            <person name="Submissions S."/>
        </authorList>
    </citation>
    <scope>NUCLEOTIDE SEQUENCE [LARGE SCALE GENOMIC DNA]</scope>
    <source>
        <strain evidence="3 4">DSM 16525</strain>
    </source>
</reference>
<name>A0A511TF64_MYXFU</name>
<dbReference type="AlphaFoldDB" id="A0A511TF64"/>
<sequence>MRNRRTTTLLVAISLSLVMAAGCAQKPDVPGSPEDVYRRFALANLTGSEQAIRPLIIDHPDAAILWSEGAYPADVAEELGKHYREMKIVRIEEKFEWVLMKGSDSPIPMELRRIDGVWRFDASPIIDFRKRAAAQRGADVQSAPLKNP</sequence>
<evidence type="ECO:0000313" key="5">
    <source>
        <dbReference type="Proteomes" id="UP000321514"/>
    </source>
</evidence>
<feature type="signal peptide" evidence="1">
    <location>
        <begin position="1"/>
        <end position="20"/>
    </location>
</feature>
<evidence type="ECO:0008006" key="6">
    <source>
        <dbReference type="Google" id="ProtNLM"/>
    </source>
</evidence>
<dbReference type="Proteomes" id="UP000321514">
    <property type="component" value="Unassembled WGS sequence"/>
</dbReference>
<evidence type="ECO:0000256" key="1">
    <source>
        <dbReference type="SAM" id="SignalP"/>
    </source>
</evidence>
<comment type="caution">
    <text evidence="2">The sequence shown here is derived from an EMBL/GenBank/DDBJ whole genome shotgun (WGS) entry which is preliminary data.</text>
</comment>
<gene>
    <name evidence="2" type="ORF">MFU01_78560</name>
    <name evidence="3" type="ORF">SAMN05443572_103676</name>
</gene>
<evidence type="ECO:0000313" key="3">
    <source>
        <dbReference type="EMBL" id="SET88910.1"/>
    </source>
</evidence>